<evidence type="ECO:0000256" key="1">
    <source>
        <dbReference type="SAM" id="MobiDB-lite"/>
    </source>
</evidence>
<feature type="compositionally biased region" description="Polar residues" evidence="1">
    <location>
        <begin position="199"/>
        <end position="220"/>
    </location>
</feature>
<feature type="domain" description="Retroviral polymerase SH3-like" evidence="2">
    <location>
        <begin position="61"/>
        <end position="115"/>
    </location>
</feature>
<evidence type="ECO:0000259" key="2">
    <source>
        <dbReference type="Pfam" id="PF25597"/>
    </source>
</evidence>
<dbReference type="AlphaFoldDB" id="A0A9D4YII4"/>
<sequence length="256" mass="27589">MVKVSHEVLLEGVVGIDGLYKFSSINLCSSSPKTTSNTVCSRSFFSSVNSTFVSTSHTTMLHFRPYTNHKLDSKSQECIFLCYFISHKGYKCLAFSGRLYISKDVLFNESTFPYLELFQSPTPTITHNSSSGVSLSPLPCFPHSHSDSTLKPSSATTQNVSSNPTVGANSPSESFNHVRVSTNAHTESPTTFTTPSSSDVGTSSQATLSHSLGSCSTQSMSHDESDSSINSESTTQVVIPPKVVPVDVIPVNNHAM</sequence>
<dbReference type="Pfam" id="PF25597">
    <property type="entry name" value="SH3_retrovirus"/>
    <property type="match status" value="1"/>
</dbReference>
<evidence type="ECO:0000313" key="3">
    <source>
        <dbReference type="EMBL" id="KAI5439724.1"/>
    </source>
</evidence>
<feature type="compositionally biased region" description="Polar residues" evidence="1">
    <location>
        <begin position="147"/>
        <end position="187"/>
    </location>
</feature>
<dbReference type="EMBL" id="JAMSHJ010000002">
    <property type="protein sequence ID" value="KAI5439724.1"/>
    <property type="molecule type" value="Genomic_DNA"/>
</dbReference>
<reference evidence="3 4" key="1">
    <citation type="journal article" date="2022" name="Nat. Genet.">
        <title>Improved pea reference genome and pan-genome highlight genomic features and evolutionary characteristics.</title>
        <authorList>
            <person name="Yang T."/>
            <person name="Liu R."/>
            <person name="Luo Y."/>
            <person name="Hu S."/>
            <person name="Wang D."/>
            <person name="Wang C."/>
            <person name="Pandey M.K."/>
            <person name="Ge S."/>
            <person name="Xu Q."/>
            <person name="Li N."/>
            <person name="Li G."/>
            <person name="Huang Y."/>
            <person name="Saxena R.K."/>
            <person name="Ji Y."/>
            <person name="Li M."/>
            <person name="Yan X."/>
            <person name="He Y."/>
            <person name="Liu Y."/>
            <person name="Wang X."/>
            <person name="Xiang C."/>
            <person name="Varshney R.K."/>
            <person name="Ding H."/>
            <person name="Gao S."/>
            <person name="Zong X."/>
        </authorList>
    </citation>
    <scope>NUCLEOTIDE SEQUENCE [LARGE SCALE GENOMIC DNA]</scope>
    <source>
        <strain evidence="3 4">cv. Zhongwan 6</strain>
    </source>
</reference>
<accession>A0A9D4YII4</accession>
<organism evidence="3 4">
    <name type="scientific">Pisum sativum</name>
    <name type="common">Garden pea</name>
    <name type="synonym">Lathyrus oleraceus</name>
    <dbReference type="NCBI Taxonomy" id="3888"/>
    <lineage>
        <taxon>Eukaryota</taxon>
        <taxon>Viridiplantae</taxon>
        <taxon>Streptophyta</taxon>
        <taxon>Embryophyta</taxon>
        <taxon>Tracheophyta</taxon>
        <taxon>Spermatophyta</taxon>
        <taxon>Magnoliopsida</taxon>
        <taxon>eudicotyledons</taxon>
        <taxon>Gunneridae</taxon>
        <taxon>Pentapetalae</taxon>
        <taxon>rosids</taxon>
        <taxon>fabids</taxon>
        <taxon>Fabales</taxon>
        <taxon>Fabaceae</taxon>
        <taxon>Papilionoideae</taxon>
        <taxon>50 kb inversion clade</taxon>
        <taxon>NPAAA clade</taxon>
        <taxon>Hologalegina</taxon>
        <taxon>IRL clade</taxon>
        <taxon>Fabeae</taxon>
        <taxon>Lathyrus</taxon>
    </lineage>
</organism>
<dbReference type="Proteomes" id="UP001058974">
    <property type="component" value="Chromosome 2"/>
</dbReference>
<keyword evidence="4" id="KW-1185">Reference proteome</keyword>
<feature type="compositionally biased region" description="Low complexity" evidence="1">
    <location>
        <begin position="188"/>
        <end position="198"/>
    </location>
</feature>
<gene>
    <name evidence="3" type="ORF">KIW84_025194</name>
</gene>
<evidence type="ECO:0000313" key="4">
    <source>
        <dbReference type="Proteomes" id="UP001058974"/>
    </source>
</evidence>
<dbReference type="Gramene" id="Psat02G0519400-T1">
    <property type="protein sequence ID" value="KAI5439724.1"/>
    <property type="gene ID" value="KIW84_025194"/>
</dbReference>
<protein>
    <recommendedName>
        <fullName evidence="2">Retroviral polymerase SH3-like domain-containing protein</fullName>
    </recommendedName>
</protein>
<feature type="region of interest" description="Disordered" evidence="1">
    <location>
        <begin position="144"/>
        <end position="234"/>
    </location>
</feature>
<name>A0A9D4YII4_PEA</name>
<dbReference type="InterPro" id="IPR057670">
    <property type="entry name" value="SH3_retrovirus"/>
</dbReference>
<proteinExistence type="predicted"/>
<comment type="caution">
    <text evidence="3">The sequence shown here is derived from an EMBL/GenBank/DDBJ whole genome shotgun (WGS) entry which is preliminary data.</text>
</comment>